<dbReference type="Proteomes" id="UP000759443">
    <property type="component" value="Unassembled WGS sequence"/>
</dbReference>
<name>A0ABS4E2Q7_9HYPH</name>
<dbReference type="SUPFAM" id="SSF51182">
    <property type="entry name" value="RmlC-like cupins"/>
    <property type="match status" value="1"/>
</dbReference>
<dbReference type="InterPro" id="IPR014710">
    <property type="entry name" value="RmlC-like_jellyroll"/>
</dbReference>
<gene>
    <name evidence="2" type="ORF">J2Z17_003639</name>
</gene>
<reference evidence="2 3" key="1">
    <citation type="submission" date="2021-03" db="EMBL/GenBank/DDBJ databases">
        <title>Genomic Encyclopedia of Type Strains, Phase IV (KMG-IV): sequencing the most valuable type-strain genomes for metagenomic binning, comparative biology and taxonomic classification.</title>
        <authorList>
            <person name="Goeker M."/>
        </authorList>
    </citation>
    <scope>NUCLEOTIDE SEQUENCE [LARGE SCALE GENOMIC DNA]</scope>
    <source>
        <strain evidence="2 3">DSM 21600</strain>
    </source>
</reference>
<dbReference type="InterPro" id="IPR039935">
    <property type="entry name" value="YML079W-like"/>
</dbReference>
<dbReference type="Gene3D" id="2.60.120.10">
    <property type="entry name" value="Jelly Rolls"/>
    <property type="match status" value="1"/>
</dbReference>
<comment type="caution">
    <text evidence="2">The sequence shown here is derived from an EMBL/GenBank/DDBJ whole genome shotgun (WGS) entry which is preliminary data.</text>
</comment>
<evidence type="ECO:0000313" key="2">
    <source>
        <dbReference type="EMBL" id="MBP1852184.1"/>
    </source>
</evidence>
<dbReference type="RefSeq" id="WP_209947027.1">
    <property type="nucleotide sequence ID" value="NZ_JAGGJU010000010.1"/>
</dbReference>
<evidence type="ECO:0000259" key="1">
    <source>
        <dbReference type="Pfam" id="PF06172"/>
    </source>
</evidence>
<dbReference type="InterPro" id="IPR009327">
    <property type="entry name" value="Cupin_DUF985"/>
</dbReference>
<dbReference type="Pfam" id="PF06172">
    <property type="entry name" value="Cupin_5"/>
    <property type="match status" value="1"/>
</dbReference>
<accession>A0ABS4E2Q7</accession>
<protein>
    <submittedName>
        <fullName evidence="2">Cupin superfamily sugar epimerase</fullName>
    </submittedName>
</protein>
<proteinExistence type="predicted"/>
<dbReference type="EMBL" id="JAGGJU010000010">
    <property type="protein sequence ID" value="MBP1852184.1"/>
    <property type="molecule type" value="Genomic_DNA"/>
</dbReference>
<dbReference type="CDD" id="cd06121">
    <property type="entry name" value="cupin_YML079wp"/>
    <property type="match status" value="1"/>
</dbReference>
<keyword evidence="3" id="KW-1185">Reference proteome</keyword>
<organism evidence="2 3">
    <name type="scientific">Rhizobium halophytocola</name>
    <dbReference type="NCBI Taxonomy" id="735519"/>
    <lineage>
        <taxon>Bacteria</taxon>
        <taxon>Pseudomonadati</taxon>
        <taxon>Pseudomonadota</taxon>
        <taxon>Alphaproteobacteria</taxon>
        <taxon>Hyphomicrobiales</taxon>
        <taxon>Rhizobiaceae</taxon>
        <taxon>Rhizobium/Agrobacterium group</taxon>
        <taxon>Rhizobium</taxon>
    </lineage>
</organism>
<dbReference type="PANTHER" id="PTHR33387:SF3">
    <property type="entry name" value="DUF985 DOMAIN-CONTAINING PROTEIN"/>
    <property type="match status" value="1"/>
</dbReference>
<dbReference type="PANTHER" id="PTHR33387">
    <property type="entry name" value="RMLC-LIKE JELLY ROLL FOLD PROTEIN"/>
    <property type="match status" value="1"/>
</dbReference>
<evidence type="ECO:0000313" key="3">
    <source>
        <dbReference type="Proteomes" id="UP000759443"/>
    </source>
</evidence>
<feature type="domain" description="DUF985" evidence="1">
    <location>
        <begin position="7"/>
        <end position="134"/>
    </location>
</feature>
<dbReference type="InterPro" id="IPR011051">
    <property type="entry name" value="RmlC_Cupin_sf"/>
</dbReference>
<sequence>MSAEAEAIIAALELQPHPEGGWYSETFRDAGKGGRGHSTAIYYLLKAGERSHWHRVRDAAEVWHHYAGGPLALYRSDDGERVETIVLGSGIERGERPQAVIPAGSWQAAEPLGSFVLVGCTVAPGFDFSTFEMAASDWAPGQTSA</sequence>